<dbReference type="EMBL" id="JADKPV010000004">
    <property type="protein sequence ID" value="MBF4501455.1"/>
    <property type="molecule type" value="Genomic_DNA"/>
</dbReference>
<gene>
    <name evidence="1" type="ORF">IRY55_08780</name>
</gene>
<proteinExistence type="predicted"/>
<dbReference type="RefSeq" id="WP_194562938.1">
    <property type="nucleotide sequence ID" value="NZ_JADKPV010000004.1"/>
</dbReference>
<dbReference type="Gene3D" id="2.70.180.10">
    <property type="entry name" value="Hypothetical protein YojF"/>
    <property type="match status" value="1"/>
</dbReference>
<dbReference type="Proteomes" id="UP000622653">
    <property type="component" value="Unassembled WGS sequence"/>
</dbReference>
<evidence type="ECO:0000313" key="2">
    <source>
        <dbReference type="Proteomes" id="UP000622653"/>
    </source>
</evidence>
<reference evidence="1" key="1">
    <citation type="submission" date="2020-11" db="EMBL/GenBank/DDBJ databases">
        <title>Multidrug resistant novel bacterium Savagea serpentis sp. nov., isolated from the scats of a vine snake (Ahaetulla nasuta).</title>
        <authorList>
            <person name="Venkata Ramana V."/>
            <person name="Vikas Patil S."/>
            <person name="Yogita Lugani V."/>
        </authorList>
    </citation>
    <scope>NUCLEOTIDE SEQUENCE</scope>
    <source>
        <strain evidence="1">SN6</strain>
    </source>
</reference>
<organism evidence="1 2">
    <name type="scientific">Savagea serpentis</name>
    <dbReference type="NCBI Taxonomy" id="2785297"/>
    <lineage>
        <taxon>Bacteria</taxon>
        <taxon>Bacillati</taxon>
        <taxon>Bacillota</taxon>
        <taxon>Bacilli</taxon>
        <taxon>Bacillales</taxon>
        <taxon>Caryophanaceae</taxon>
        <taxon>Savagea</taxon>
    </lineage>
</organism>
<protein>
    <submittedName>
        <fullName evidence="1">YojF family protein</fullName>
    </submittedName>
</protein>
<dbReference type="InterPro" id="IPR014934">
    <property type="entry name" value="DUF1806"/>
</dbReference>
<dbReference type="SUPFAM" id="SSF89442">
    <property type="entry name" value="Hypothetical protein YojF"/>
    <property type="match status" value="1"/>
</dbReference>
<name>A0A8J7GK62_9BACL</name>
<dbReference type="AlphaFoldDB" id="A0A8J7GK62"/>
<accession>A0A8J7GK62</accession>
<dbReference type="Pfam" id="PF08830">
    <property type="entry name" value="DUF1806"/>
    <property type="match status" value="1"/>
</dbReference>
<comment type="caution">
    <text evidence="1">The sequence shown here is derived from an EMBL/GenBank/DDBJ whole genome shotgun (WGS) entry which is preliminary data.</text>
</comment>
<keyword evidence="2" id="KW-1185">Reference proteome</keyword>
<dbReference type="InterPro" id="IPR036492">
    <property type="entry name" value="YojF_sf"/>
</dbReference>
<sequence length="116" mass="13041">MQIVQVYQLQQELNKLANRPVYIHLETTNGAYAAHFQEGFFNSGAFIRNVQLNYSLGKVTPDYPHRVGLKLEGGWVYAQGITHYIVDEENRLLMAGLDGEGKLAVSLQISETPFAK</sequence>
<evidence type="ECO:0000313" key="1">
    <source>
        <dbReference type="EMBL" id="MBF4501455.1"/>
    </source>
</evidence>